<dbReference type="Gene3D" id="3.40.605.10">
    <property type="entry name" value="Aldehyde Dehydrogenase, Chain A, domain 1"/>
    <property type="match status" value="1"/>
</dbReference>
<evidence type="ECO:0000313" key="7">
    <source>
        <dbReference type="Proteomes" id="UP000683000"/>
    </source>
</evidence>
<gene>
    <name evidence="6" type="ORF">JVT61DRAFT_9485</name>
</gene>
<evidence type="ECO:0000256" key="3">
    <source>
        <dbReference type="PROSITE-ProRule" id="PRU10007"/>
    </source>
</evidence>
<sequence length="500" mass="54571">MPSVFTHEFDTPAYKGKVSFDTGIFLNGKFVDGSDRTTIDVINPTIGKVITAVSEATPKDVDTAVDVAQKAFDTAWGLNCPGTQRSILLAKLARLLEEHADELAALESLNNGKTFHWARNADVAGSIDCIRYYAGWADKISGQVQETSEAKLTYTRHEPIGVVGQIIPWNFPLLMLAWKLGPALATGNTIVLKPSEFTPLTAIRVCHLINEAGFPPGVVNILTGYGNTVGNAISHHMKIEKIAFTGSTLVGRKIMEASSKSNLKDVTLELGGKSPNIIFDDADLDQAVKWAAFGIFWNHGQTCCAGSRIFVQEGIYDEFLKRFTEKARSIKVGDPFHPHTTQGPQVSGIQLNRIMGYIQSGKEAGAKVETGGERHGTEGYFIQPTIFTNTSPDMRIVQEEIFGPVGVVIKFKDEDDVVRQANDTLYGLAAAMFTPNLNRAIRTAHRLKAGTAWVNCINQFDSSVPFGGFKQSGIGREMGEYALHHYTAVKSVHINLGIKL</sequence>
<feature type="active site" evidence="3">
    <location>
        <position position="269"/>
    </location>
</feature>
<dbReference type="InterPro" id="IPR016163">
    <property type="entry name" value="Ald_DH_C"/>
</dbReference>
<evidence type="ECO:0000256" key="4">
    <source>
        <dbReference type="RuleBase" id="RU003345"/>
    </source>
</evidence>
<dbReference type="InterPro" id="IPR029510">
    <property type="entry name" value="Ald_DH_CS_GLU"/>
</dbReference>
<dbReference type="GO" id="GO:0019413">
    <property type="term" value="P:acetate biosynthetic process"/>
    <property type="evidence" value="ECO:0007669"/>
    <property type="project" value="UniProtKB-ARBA"/>
</dbReference>
<dbReference type="PROSITE" id="PS00070">
    <property type="entry name" value="ALDEHYDE_DEHYDR_CYS"/>
    <property type="match status" value="1"/>
</dbReference>
<dbReference type="InterPro" id="IPR016162">
    <property type="entry name" value="Ald_DH_N"/>
</dbReference>
<reference evidence="6" key="1">
    <citation type="submission" date="2021-03" db="EMBL/GenBank/DDBJ databases">
        <title>Evolutionary innovations through gain and loss of genes in the ectomycorrhizal Boletales.</title>
        <authorList>
            <person name="Wu G."/>
            <person name="Miyauchi S."/>
            <person name="Morin E."/>
            <person name="Yang Z.-L."/>
            <person name="Xu J."/>
            <person name="Martin F.M."/>
        </authorList>
    </citation>
    <scope>NUCLEOTIDE SEQUENCE</scope>
    <source>
        <strain evidence="6">BR01</strain>
    </source>
</reference>
<dbReference type="AlphaFoldDB" id="A0A8I2YHI1"/>
<dbReference type="FunFam" id="3.40.309.10:FF:000001">
    <property type="entry name" value="Mitochondrial aldehyde dehydrogenase 2"/>
    <property type="match status" value="1"/>
</dbReference>
<dbReference type="Pfam" id="PF00171">
    <property type="entry name" value="Aldedh"/>
    <property type="match status" value="1"/>
</dbReference>
<dbReference type="InterPro" id="IPR016160">
    <property type="entry name" value="Ald_DH_CS_CYS"/>
</dbReference>
<evidence type="ECO:0000313" key="6">
    <source>
        <dbReference type="EMBL" id="KAG6371458.1"/>
    </source>
</evidence>
<dbReference type="FunFam" id="3.40.605.10:FF:000026">
    <property type="entry name" value="Aldehyde dehydrogenase, putative"/>
    <property type="match status" value="1"/>
</dbReference>
<keyword evidence="2 4" id="KW-0560">Oxidoreductase</keyword>
<comment type="similarity">
    <text evidence="1 4">Belongs to the aldehyde dehydrogenase family.</text>
</comment>
<dbReference type="InterPro" id="IPR015590">
    <property type="entry name" value="Aldehyde_DH_dom"/>
</dbReference>
<dbReference type="EMBL" id="JAGFBS010000034">
    <property type="protein sequence ID" value="KAG6371458.1"/>
    <property type="molecule type" value="Genomic_DNA"/>
</dbReference>
<feature type="domain" description="Aldehyde dehydrogenase" evidence="5">
    <location>
        <begin position="30"/>
        <end position="492"/>
    </location>
</feature>
<protein>
    <submittedName>
        <fullName evidence="6">Aldehyde dehydrogenase domain-containing protein</fullName>
    </submittedName>
</protein>
<name>A0A8I2YHI1_9AGAM</name>
<dbReference type="Gene3D" id="3.40.309.10">
    <property type="entry name" value="Aldehyde Dehydrogenase, Chain A, domain 2"/>
    <property type="match status" value="1"/>
</dbReference>
<evidence type="ECO:0000256" key="2">
    <source>
        <dbReference type="ARBA" id="ARBA00023002"/>
    </source>
</evidence>
<keyword evidence="7" id="KW-1185">Reference proteome</keyword>
<evidence type="ECO:0000259" key="5">
    <source>
        <dbReference type="Pfam" id="PF00171"/>
    </source>
</evidence>
<dbReference type="SUPFAM" id="SSF53720">
    <property type="entry name" value="ALDH-like"/>
    <property type="match status" value="1"/>
</dbReference>
<dbReference type="InterPro" id="IPR016161">
    <property type="entry name" value="Ald_DH/histidinol_DH"/>
</dbReference>
<accession>A0A8I2YHI1</accession>
<dbReference type="Proteomes" id="UP000683000">
    <property type="component" value="Unassembled WGS sequence"/>
</dbReference>
<dbReference type="OrthoDB" id="310895at2759"/>
<dbReference type="PANTHER" id="PTHR11699">
    <property type="entry name" value="ALDEHYDE DEHYDROGENASE-RELATED"/>
    <property type="match status" value="1"/>
</dbReference>
<evidence type="ECO:0000256" key="1">
    <source>
        <dbReference type="ARBA" id="ARBA00009986"/>
    </source>
</evidence>
<proteinExistence type="inferred from homology"/>
<comment type="caution">
    <text evidence="6">The sequence shown here is derived from an EMBL/GenBank/DDBJ whole genome shotgun (WGS) entry which is preliminary data.</text>
</comment>
<organism evidence="6 7">
    <name type="scientific">Boletus reticuloceps</name>
    <dbReference type="NCBI Taxonomy" id="495285"/>
    <lineage>
        <taxon>Eukaryota</taxon>
        <taxon>Fungi</taxon>
        <taxon>Dikarya</taxon>
        <taxon>Basidiomycota</taxon>
        <taxon>Agaricomycotina</taxon>
        <taxon>Agaricomycetes</taxon>
        <taxon>Agaricomycetidae</taxon>
        <taxon>Boletales</taxon>
        <taxon>Boletineae</taxon>
        <taxon>Boletaceae</taxon>
        <taxon>Boletoideae</taxon>
        <taxon>Boletus</taxon>
    </lineage>
</organism>
<dbReference type="GO" id="GO:0004030">
    <property type="term" value="F:aldehyde dehydrogenase [NAD(P)+] activity"/>
    <property type="evidence" value="ECO:0007669"/>
    <property type="project" value="UniProtKB-ARBA"/>
</dbReference>
<dbReference type="PROSITE" id="PS00687">
    <property type="entry name" value="ALDEHYDE_DEHYDR_GLU"/>
    <property type="match status" value="1"/>
</dbReference>
<dbReference type="FunFam" id="3.40.605.10:FF:000001">
    <property type="entry name" value="Aldehyde dehydrogenase 1"/>
    <property type="match status" value="1"/>
</dbReference>